<dbReference type="InterPro" id="IPR000719">
    <property type="entry name" value="Prot_kinase_dom"/>
</dbReference>
<evidence type="ECO:0000313" key="14">
    <source>
        <dbReference type="Proteomes" id="UP001642487"/>
    </source>
</evidence>
<feature type="region of interest" description="Disordered" evidence="11">
    <location>
        <begin position="304"/>
        <end position="418"/>
    </location>
</feature>
<evidence type="ECO:0000256" key="1">
    <source>
        <dbReference type="ARBA" id="ARBA00012513"/>
    </source>
</evidence>
<dbReference type="Proteomes" id="UP001642487">
    <property type="component" value="Chromosome 4"/>
</dbReference>
<evidence type="ECO:0000256" key="8">
    <source>
        <dbReference type="ARBA" id="ARBA00048679"/>
    </source>
</evidence>
<keyword evidence="2 10" id="KW-0723">Serine/threonine-protein kinase</keyword>
<name>A0ABP0YIM3_9ROSI</name>
<comment type="catalytic activity">
    <reaction evidence="8">
        <text>L-seryl-[protein] + ATP = O-phospho-L-seryl-[protein] + ADP + H(+)</text>
        <dbReference type="Rhea" id="RHEA:17989"/>
        <dbReference type="Rhea" id="RHEA-COMP:9863"/>
        <dbReference type="Rhea" id="RHEA-COMP:11604"/>
        <dbReference type="ChEBI" id="CHEBI:15378"/>
        <dbReference type="ChEBI" id="CHEBI:29999"/>
        <dbReference type="ChEBI" id="CHEBI:30616"/>
        <dbReference type="ChEBI" id="CHEBI:83421"/>
        <dbReference type="ChEBI" id="CHEBI:456216"/>
        <dbReference type="EC" id="2.7.11.1"/>
    </reaction>
</comment>
<feature type="compositionally biased region" description="Acidic residues" evidence="11">
    <location>
        <begin position="323"/>
        <end position="403"/>
    </location>
</feature>
<accession>A0ABP0YIM3</accession>
<dbReference type="PROSITE" id="PS00108">
    <property type="entry name" value="PROTEIN_KINASE_ST"/>
    <property type="match status" value="1"/>
</dbReference>
<keyword evidence="6 9" id="KW-0067">ATP-binding</keyword>
<evidence type="ECO:0000256" key="11">
    <source>
        <dbReference type="SAM" id="MobiDB-lite"/>
    </source>
</evidence>
<reference evidence="13 14" key="1">
    <citation type="submission" date="2024-03" db="EMBL/GenBank/DDBJ databases">
        <authorList>
            <person name="Gkanogiannis A."/>
            <person name="Becerra Lopez-Lavalle L."/>
        </authorList>
    </citation>
    <scope>NUCLEOTIDE SEQUENCE [LARGE SCALE GENOMIC DNA]</scope>
</reference>
<keyword evidence="14" id="KW-1185">Reference proteome</keyword>
<dbReference type="InterPro" id="IPR008271">
    <property type="entry name" value="Ser/Thr_kinase_AS"/>
</dbReference>
<comment type="catalytic activity">
    <reaction evidence="7">
        <text>L-threonyl-[protein] + ATP = O-phospho-L-threonyl-[protein] + ADP + H(+)</text>
        <dbReference type="Rhea" id="RHEA:46608"/>
        <dbReference type="Rhea" id="RHEA-COMP:11060"/>
        <dbReference type="Rhea" id="RHEA-COMP:11605"/>
        <dbReference type="ChEBI" id="CHEBI:15378"/>
        <dbReference type="ChEBI" id="CHEBI:30013"/>
        <dbReference type="ChEBI" id="CHEBI:30616"/>
        <dbReference type="ChEBI" id="CHEBI:61977"/>
        <dbReference type="ChEBI" id="CHEBI:456216"/>
        <dbReference type="EC" id="2.7.11.1"/>
    </reaction>
</comment>
<evidence type="ECO:0000313" key="13">
    <source>
        <dbReference type="EMBL" id="CAK9319406.1"/>
    </source>
</evidence>
<evidence type="ECO:0000256" key="9">
    <source>
        <dbReference type="PROSITE-ProRule" id="PRU10141"/>
    </source>
</evidence>
<dbReference type="PROSITE" id="PS50011">
    <property type="entry name" value="PROTEIN_KINASE_DOM"/>
    <property type="match status" value="1"/>
</dbReference>
<dbReference type="Gene3D" id="1.10.510.10">
    <property type="entry name" value="Transferase(Phosphotransferase) domain 1"/>
    <property type="match status" value="1"/>
</dbReference>
<evidence type="ECO:0000256" key="2">
    <source>
        <dbReference type="ARBA" id="ARBA00022527"/>
    </source>
</evidence>
<evidence type="ECO:0000256" key="10">
    <source>
        <dbReference type="RuleBase" id="RU000304"/>
    </source>
</evidence>
<dbReference type="PANTHER" id="PTHR24343:SF376">
    <property type="entry name" value="SERINE_THREONINE-PROTEIN KINASE SRK2A-RELATED"/>
    <property type="match status" value="1"/>
</dbReference>
<feature type="domain" description="Protein kinase" evidence="12">
    <location>
        <begin position="1"/>
        <end position="268"/>
    </location>
</feature>
<dbReference type="SUPFAM" id="SSF56112">
    <property type="entry name" value="Protein kinase-like (PK-like)"/>
    <property type="match status" value="1"/>
</dbReference>
<dbReference type="InterPro" id="IPR017441">
    <property type="entry name" value="Protein_kinase_ATP_BS"/>
</dbReference>
<evidence type="ECO:0000256" key="6">
    <source>
        <dbReference type="ARBA" id="ARBA00022840"/>
    </source>
</evidence>
<sequence>MEKYEVVKDLGSGSFGIAKLCRHKQTKDLVAVKFIERGPMVFLTPTHLALVMEYAAGGELFQRICKCGRFSEDERCLLRISGVGNEQEAGLDTRKEELVALLDYNSLILFVTGKIFLPATDYWSQQICHRDLKLDNILIDGGLAPRLKICDFGYSKSCLFHSRPKSTVGSPSYAAPEVLAQGEYDGKLADVWSCGVTLYFMLVGEYPFDDQNDTGNLERTYKRIMNVQYKIPTNVKISQDCRHLLSRIFVGNPSRRVLLRDITRHPWYIKNLPRELTEPAQAVYYKRDNPSFSLQSLEEIMQIVKETRNPPPSSTTNMSFGWETEEDGTVKLEEEDDEIEQEEEDDEVEQEEEDDDEVEEEEQDDEVELEEENNQGEQEEEDDYEVEEEEEDDEVELEEEEDEYGKMVKAKFMPKENT</sequence>
<dbReference type="InterPro" id="IPR011009">
    <property type="entry name" value="Kinase-like_dom_sf"/>
</dbReference>
<evidence type="ECO:0000256" key="7">
    <source>
        <dbReference type="ARBA" id="ARBA00047899"/>
    </source>
</evidence>
<evidence type="ECO:0000256" key="5">
    <source>
        <dbReference type="ARBA" id="ARBA00022777"/>
    </source>
</evidence>
<proteinExistence type="inferred from homology"/>
<keyword evidence="5" id="KW-0418">Kinase</keyword>
<dbReference type="SMART" id="SM00220">
    <property type="entry name" value="S_TKc"/>
    <property type="match status" value="1"/>
</dbReference>
<dbReference type="Pfam" id="PF00069">
    <property type="entry name" value="Pkinase"/>
    <property type="match status" value="1"/>
</dbReference>
<evidence type="ECO:0000256" key="3">
    <source>
        <dbReference type="ARBA" id="ARBA00022679"/>
    </source>
</evidence>
<organism evidence="13 14">
    <name type="scientific">Citrullus colocynthis</name>
    <name type="common">colocynth</name>
    <dbReference type="NCBI Taxonomy" id="252529"/>
    <lineage>
        <taxon>Eukaryota</taxon>
        <taxon>Viridiplantae</taxon>
        <taxon>Streptophyta</taxon>
        <taxon>Embryophyta</taxon>
        <taxon>Tracheophyta</taxon>
        <taxon>Spermatophyta</taxon>
        <taxon>Magnoliopsida</taxon>
        <taxon>eudicotyledons</taxon>
        <taxon>Gunneridae</taxon>
        <taxon>Pentapetalae</taxon>
        <taxon>rosids</taxon>
        <taxon>fabids</taxon>
        <taxon>Cucurbitales</taxon>
        <taxon>Cucurbitaceae</taxon>
        <taxon>Benincaseae</taxon>
        <taxon>Citrullus</taxon>
    </lineage>
</organism>
<evidence type="ECO:0000259" key="12">
    <source>
        <dbReference type="PROSITE" id="PS50011"/>
    </source>
</evidence>
<keyword evidence="4 9" id="KW-0547">Nucleotide-binding</keyword>
<feature type="binding site" evidence="9">
    <location>
        <position position="33"/>
    </location>
    <ligand>
        <name>ATP</name>
        <dbReference type="ChEBI" id="CHEBI:30616"/>
    </ligand>
</feature>
<dbReference type="PROSITE" id="PS00107">
    <property type="entry name" value="PROTEIN_KINASE_ATP"/>
    <property type="match status" value="1"/>
</dbReference>
<dbReference type="EMBL" id="OZ021738">
    <property type="protein sequence ID" value="CAK9319406.1"/>
    <property type="molecule type" value="Genomic_DNA"/>
</dbReference>
<comment type="similarity">
    <text evidence="10">Belongs to the protein kinase superfamily.</text>
</comment>
<protein>
    <recommendedName>
        <fullName evidence="1">non-specific serine/threonine protein kinase</fullName>
        <ecNumber evidence="1">2.7.11.1</ecNumber>
    </recommendedName>
</protein>
<keyword evidence="3" id="KW-0808">Transferase</keyword>
<evidence type="ECO:0000256" key="4">
    <source>
        <dbReference type="ARBA" id="ARBA00022741"/>
    </source>
</evidence>
<dbReference type="PANTHER" id="PTHR24343">
    <property type="entry name" value="SERINE/THREONINE KINASE"/>
    <property type="match status" value="1"/>
</dbReference>
<dbReference type="EC" id="2.7.11.1" evidence="1"/>
<gene>
    <name evidence="13" type="ORF">CITCOLO1_LOCUS11411</name>
</gene>